<accession>A0A2H1EJC4</accession>
<gene>
    <name evidence="6" type="ORF">NSIN_80106</name>
</gene>
<keyword evidence="4" id="KW-0411">Iron-sulfur</keyword>
<dbReference type="Proteomes" id="UP000232412">
    <property type="component" value="Unassembled WGS sequence"/>
</dbReference>
<keyword evidence="2" id="KW-0479">Metal-binding</keyword>
<evidence type="ECO:0000259" key="5">
    <source>
        <dbReference type="PROSITE" id="PS51296"/>
    </source>
</evidence>
<dbReference type="SUPFAM" id="SSF50022">
    <property type="entry name" value="ISP domain"/>
    <property type="match status" value="1"/>
</dbReference>
<sequence length="113" mass="12682">MRAITSIGDNLSKWVNVCKLNQLKKGEMLDFDYENKKILLANLDGKIYASDRICTHADADLSTGILTEEGVTCPLHLSTFNLKTGVPENLPAEIPLKIYNVKIEQNEIYIEVD</sequence>
<organism evidence="6 7">
    <name type="scientific">Nitrosotalea sinensis</name>
    <dbReference type="NCBI Taxonomy" id="1499975"/>
    <lineage>
        <taxon>Archaea</taxon>
        <taxon>Nitrososphaerota</taxon>
        <taxon>Nitrososphaeria</taxon>
        <taxon>Nitrosotaleales</taxon>
        <taxon>Nitrosotaleaceae</taxon>
        <taxon>Nitrosotalea</taxon>
    </lineage>
</organism>
<dbReference type="PROSITE" id="PS51296">
    <property type="entry name" value="RIESKE"/>
    <property type="match status" value="1"/>
</dbReference>
<dbReference type="Pfam" id="PF00355">
    <property type="entry name" value="Rieske"/>
    <property type="match status" value="1"/>
</dbReference>
<dbReference type="Gene3D" id="2.102.10.10">
    <property type="entry name" value="Rieske [2Fe-2S] iron-sulphur domain"/>
    <property type="match status" value="1"/>
</dbReference>
<evidence type="ECO:0000256" key="3">
    <source>
        <dbReference type="ARBA" id="ARBA00023004"/>
    </source>
</evidence>
<dbReference type="GO" id="GO:0051537">
    <property type="term" value="F:2 iron, 2 sulfur cluster binding"/>
    <property type="evidence" value="ECO:0007669"/>
    <property type="project" value="UniProtKB-KW"/>
</dbReference>
<evidence type="ECO:0000313" key="7">
    <source>
        <dbReference type="Proteomes" id="UP000232412"/>
    </source>
</evidence>
<name>A0A2H1EJC4_9ARCH</name>
<evidence type="ECO:0000256" key="1">
    <source>
        <dbReference type="ARBA" id="ARBA00022714"/>
    </source>
</evidence>
<dbReference type="PANTHER" id="PTHR21496">
    <property type="entry name" value="FERREDOXIN-RELATED"/>
    <property type="match status" value="1"/>
</dbReference>
<evidence type="ECO:0000256" key="4">
    <source>
        <dbReference type="ARBA" id="ARBA00023014"/>
    </source>
</evidence>
<reference evidence="7" key="1">
    <citation type="submission" date="2016-12" db="EMBL/GenBank/DDBJ databases">
        <authorList>
            <person name="Herbold C."/>
        </authorList>
    </citation>
    <scope>NUCLEOTIDE SEQUENCE [LARGE SCALE GENOMIC DNA]</scope>
</reference>
<dbReference type="GO" id="GO:0046872">
    <property type="term" value="F:metal ion binding"/>
    <property type="evidence" value="ECO:0007669"/>
    <property type="project" value="UniProtKB-KW"/>
</dbReference>
<dbReference type="EMBL" id="FRFC01000009">
    <property type="protein sequence ID" value="SHO48068.1"/>
    <property type="molecule type" value="Genomic_DNA"/>
</dbReference>
<feature type="domain" description="Rieske" evidence="5">
    <location>
        <begin position="15"/>
        <end position="110"/>
    </location>
</feature>
<dbReference type="InterPro" id="IPR036922">
    <property type="entry name" value="Rieske_2Fe-2S_sf"/>
</dbReference>
<keyword evidence="7" id="KW-1185">Reference proteome</keyword>
<dbReference type="PANTHER" id="PTHR21496:SF23">
    <property type="entry name" value="3-PHENYLPROPIONATE_CINNAMIC ACID DIOXYGENASE FERREDOXIN SUBUNIT"/>
    <property type="match status" value="1"/>
</dbReference>
<proteinExistence type="predicted"/>
<keyword evidence="3" id="KW-0408">Iron</keyword>
<dbReference type="InterPro" id="IPR017941">
    <property type="entry name" value="Rieske_2Fe-2S"/>
</dbReference>
<keyword evidence="1" id="KW-0001">2Fe-2S</keyword>
<evidence type="ECO:0000313" key="6">
    <source>
        <dbReference type="EMBL" id="SHO48068.1"/>
    </source>
</evidence>
<protein>
    <submittedName>
        <fullName evidence="6">Putative Rieske (2Fe-2S) domain protein</fullName>
    </submittedName>
</protein>
<dbReference type="AlphaFoldDB" id="A0A2H1EJC4"/>
<dbReference type="CDD" id="cd03528">
    <property type="entry name" value="Rieske_RO_ferredoxin"/>
    <property type="match status" value="1"/>
</dbReference>
<evidence type="ECO:0000256" key="2">
    <source>
        <dbReference type="ARBA" id="ARBA00022723"/>
    </source>
</evidence>